<gene>
    <name evidence="12" type="ORF">ECRASSUSDP1_LOCUS24092</name>
</gene>
<name>A0AAD1Y159_EUPCR</name>
<dbReference type="Gene3D" id="1.10.510.10">
    <property type="entry name" value="Transferase(Phosphotransferase) domain 1"/>
    <property type="match status" value="1"/>
</dbReference>
<dbReference type="EMBL" id="CAMPGE010024797">
    <property type="protein sequence ID" value="CAI2382614.1"/>
    <property type="molecule type" value="Genomic_DNA"/>
</dbReference>
<keyword evidence="3" id="KW-0808">Transferase</keyword>
<dbReference type="GO" id="GO:0005524">
    <property type="term" value="F:ATP binding"/>
    <property type="evidence" value="ECO:0007669"/>
    <property type="project" value="UniProtKB-KW"/>
</dbReference>
<dbReference type="PANTHER" id="PTHR24353">
    <property type="entry name" value="CYCLIC NUCLEOTIDE-DEPENDENT PROTEIN KINASE"/>
    <property type="match status" value="1"/>
</dbReference>
<accession>A0AAD1Y159</accession>
<dbReference type="InterPro" id="IPR008271">
    <property type="entry name" value="Ser/Thr_kinase_AS"/>
</dbReference>
<evidence type="ECO:0000256" key="3">
    <source>
        <dbReference type="ARBA" id="ARBA00022679"/>
    </source>
</evidence>
<keyword evidence="4" id="KW-0547">Nucleotide-binding</keyword>
<dbReference type="AlphaFoldDB" id="A0AAD1Y159"/>
<keyword evidence="5" id="KW-0418">Kinase</keyword>
<evidence type="ECO:0000256" key="1">
    <source>
        <dbReference type="ARBA" id="ARBA00012513"/>
    </source>
</evidence>
<feature type="domain" description="Protein kinase" evidence="10">
    <location>
        <begin position="534"/>
        <end position="780"/>
    </location>
</feature>
<dbReference type="GO" id="GO:0004691">
    <property type="term" value="F:cAMP-dependent protein kinase activity"/>
    <property type="evidence" value="ECO:0007669"/>
    <property type="project" value="TreeGrafter"/>
</dbReference>
<dbReference type="Proteomes" id="UP001295684">
    <property type="component" value="Unassembled WGS sequence"/>
</dbReference>
<dbReference type="Gene3D" id="3.30.200.20">
    <property type="entry name" value="Phosphorylase Kinase, domain 1"/>
    <property type="match status" value="1"/>
</dbReference>
<keyword evidence="6" id="KW-0067">ATP-binding</keyword>
<reference evidence="12" key="1">
    <citation type="submission" date="2023-07" db="EMBL/GenBank/DDBJ databases">
        <authorList>
            <consortium name="AG Swart"/>
            <person name="Singh M."/>
            <person name="Singh A."/>
            <person name="Seah K."/>
            <person name="Emmerich C."/>
        </authorList>
    </citation>
    <scope>NUCLEOTIDE SEQUENCE</scope>
    <source>
        <strain evidence="12">DP1</strain>
    </source>
</reference>
<sequence length="813" mass="93346">MKNYGKDKGVNDVNKVPSASFCYQTMIQESYAPTKDKRSIHNHSKFQHRNQTDTISTQIYSKRDYDPGKIRAIKAPSALNLQELSLQEDMMEEIRKIKAGHKDYMLNRMTILTPRHTRNKGTNASQIGKYNKPSTFYSQKEFRAKMTISGNNSSLKNQKRRISPYVKRSSPVQSTRRVKKLYKSIDGNSGRSGDRIIALNSSKQDLNQRYPVDPDKKLKKILRVYCDSKTDSKLYHLKLRKADQILKKKVDKSLSKLSGKNMGGPKDVILEDKSNSRNSLLVKVNSGSILSDLPKINIKAVKEGRNSTLKSEKTHLTLSQASLAKFSENRLNSTKRIHGCFKPYNPNLGVYEVVSGSDRTKKLLNGKVRIRRSPNPLGYLPGEQRHHQSVNLDKKMLNQKAEFLQEAKTRNLQQNAQKVLNKDIFEEIKSSRGQGIVCNLKSRILDGSISSRRYKSHLLSKNKHKRKKISKKLKFANYNYFPNQESKISEVSEANNFLARIGDSTFKPIGNLEKMQLPSPRVIKISKKTSITDFEIRDEISRGSFGEIKVVKKLSNKKPYALKIINKSSGVRKEHVRNEHKNLALCRDCSFIIKFEEFFTDVNNYYILTEYAPGGELVQVFKKFRLQMHKEGRLIQSIRQYLAEILIALDYLHQNNIVYRDLKPENIVITEKGHVKLVDFGFSKQLKAGKRTYTPCGTKGYAAPEIIQDLGHDTTSDIWSFGALFCYMLSGSIGSKEIDTKKIFRLIPNEPGAKDLISRCLSQFPENRPSVETIMTHKFFNGIDWDEVRDLQLENYFIPVVLNKYDTKYFTYE</sequence>
<dbReference type="SMART" id="SM00220">
    <property type="entry name" value="S_TKc"/>
    <property type="match status" value="1"/>
</dbReference>
<protein>
    <recommendedName>
        <fullName evidence="1">non-specific serine/threonine protein kinase</fullName>
        <ecNumber evidence="1">2.7.11.1</ecNumber>
    </recommendedName>
</protein>
<dbReference type="InterPro" id="IPR000719">
    <property type="entry name" value="Prot_kinase_dom"/>
</dbReference>
<evidence type="ECO:0000256" key="6">
    <source>
        <dbReference type="ARBA" id="ARBA00022840"/>
    </source>
</evidence>
<evidence type="ECO:0000256" key="7">
    <source>
        <dbReference type="ARBA" id="ARBA00047899"/>
    </source>
</evidence>
<feature type="region of interest" description="Disordered" evidence="9">
    <location>
        <begin position="153"/>
        <end position="176"/>
    </location>
</feature>
<proteinExistence type="predicted"/>
<evidence type="ECO:0000256" key="2">
    <source>
        <dbReference type="ARBA" id="ARBA00022527"/>
    </source>
</evidence>
<keyword evidence="13" id="KW-1185">Reference proteome</keyword>
<dbReference type="Pfam" id="PF00069">
    <property type="entry name" value="Pkinase"/>
    <property type="match status" value="1"/>
</dbReference>
<evidence type="ECO:0000256" key="8">
    <source>
        <dbReference type="ARBA" id="ARBA00048679"/>
    </source>
</evidence>
<dbReference type="InterPro" id="IPR000961">
    <property type="entry name" value="AGC-kinase_C"/>
</dbReference>
<feature type="domain" description="AGC-kinase C-terminal" evidence="11">
    <location>
        <begin position="781"/>
        <end position="813"/>
    </location>
</feature>
<dbReference type="PROSITE" id="PS50011">
    <property type="entry name" value="PROTEIN_KINASE_DOM"/>
    <property type="match status" value="1"/>
</dbReference>
<dbReference type="GO" id="GO:0005952">
    <property type="term" value="C:cAMP-dependent protein kinase complex"/>
    <property type="evidence" value="ECO:0007669"/>
    <property type="project" value="TreeGrafter"/>
</dbReference>
<dbReference type="InterPro" id="IPR011009">
    <property type="entry name" value="Kinase-like_dom_sf"/>
</dbReference>
<dbReference type="PROSITE" id="PS00108">
    <property type="entry name" value="PROTEIN_KINASE_ST"/>
    <property type="match status" value="1"/>
</dbReference>
<evidence type="ECO:0000313" key="13">
    <source>
        <dbReference type="Proteomes" id="UP001295684"/>
    </source>
</evidence>
<evidence type="ECO:0000256" key="5">
    <source>
        <dbReference type="ARBA" id="ARBA00022777"/>
    </source>
</evidence>
<dbReference type="PANTHER" id="PTHR24353:SF37">
    <property type="entry name" value="CAMP-DEPENDENT PROTEIN KINASE CATALYTIC SUBUNIT PRKX"/>
    <property type="match status" value="1"/>
</dbReference>
<comment type="catalytic activity">
    <reaction evidence="8">
        <text>L-seryl-[protein] + ATP = O-phospho-L-seryl-[protein] + ADP + H(+)</text>
        <dbReference type="Rhea" id="RHEA:17989"/>
        <dbReference type="Rhea" id="RHEA-COMP:9863"/>
        <dbReference type="Rhea" id="RHEA-COMP:11604"/>
        <dbReference type="ChEBI" id="CHEBI:15378"/>
        <dbReference type="ChEBI" id="CHEBI:29999"/>
        <dbReference type="ChEBI" id="CHEBI:30616"/>
        <dbReference type="ChEBI" id="CHEBI:83421"/>
        <dbReference type="ChEBI" id="CHEBI:456216"/>
        <dbReference type="EC" id="2.7.11.1"/>
    </reaction>
</comment>
<evidence type="ECO:0000259" key="10">
    <source>
        <dbReference type="PROSITE" id="PS50011"/>
    </source>
</evidence>
<comment type="catalytic activity">
    <reaction evidence="7">
        <text>L-threonyl-[protein] + ATP = O-phospho-L-threonyl-[protein] + ADP + H(+)</text>
        <dbReference type="Rhea" id="RHEA:46608"/>
        <dbReference type="Rhea" id="RHEA-COMP:11060"/>
        <dbReference type="Rhea" id="RHEA-COMP:11605"/>
        <dbReference type="ChEBI" id="CHEBI:15378"/>
        <dbReference type="ChEBI" id="CHEBI:30013"/>
        <dbReference type="ChEBI" id="CHEBI:30616"/>
        <dbReference type="ChEBI" id="CHEBI:61977"/>
        <dbReference type="ChEBI" id="CHEBI:456216"/>
        <dbReference type="EC" id="2.7.11.1"/>
    </reaction>
</comment>
<organism evidence="12 13">
    <name type="scientific">Euplotes crassus</name>
    <dbReference type="NCBI Taxonomy" id="5936"/>
    <lineage>
        <taxon>Eukaryota</taxon>
        <taxon>Sar</taxon>
        <taxon>Alveolata</taxon>
        <taxon>Ciliophora</taxon>
        <taxon>Intramacronucleata</taxon>
        <taxon>Spirotrichea</taxon>
        <taxon>Hypotrichia</taxon>
        <taxon>Euplotida</taxon>
        <taxon>Euplotidae</taxon>
        <taxon>Moneuplotes</taxon>
    </lineage>
</organism>
<evidence type="ECO:0000259" key="11">
    <source>
        <dbReference type="PROSITE" id="PS51285"/>
    </source>
</evidence>
<dbReference type="SUPFAM" id="SSF56112">
    <property type="entry name" value="Protein kinase-like (PK-like)"/>
    <property type="match status" value="1"/>
</dbReference>
<dbReference type="EC" id="2.7.11.1" evidence="1"/>
<keyword evidence="2" id="KW-0723">Serine/threonine-protein kinase</keyword>
<dbReference type="PROSITE" id="PS51285">
    <property type="entry name" value="AGC_KINASE_CTER"/>
    <property type="match status" value="1"/>
</dbReference>
<evidence type="ECO:0000256" key="9">
    <source>
        <dbReference type="SAM" id="MobiDB-lite"/>
    </source>
</evidence>
<evidence type="ECO:0000313" key="12">
    <source>
        <dbReference type="EMBL" id="CAI2382614.1"/>
    </source>
</evidence>
<comment type="caution">
    <text evidence="12">The sequence shown here is derived from an EMBL/GenBank/DDBJ whole genome shotgun (WGS) entry which is preliminary data.</text>
</comment>
<evidence type="ECO:0000256" key="4">
    <source>
        <dbReference type="ARBA" id="ARBA00022741"/>
    </source>
</evidence>
<dbReference type="FunFam" id="1.10.510.10:FF:000294">
    <property type="entry name" value="Serine/threonine-protein kinase OXI1"/>
    <property type="match status" value="1"/>
</dbReference>